<name>A0A396C3B8_BACFG</name>
<dbReference type="AlphaFoldDB" id="A0A396C3B8"/>
<protein>
    <submittedName>
        <fullName evidence="1">DUF4906 domain-containing protein</fullName>
    </submittedName>
</protein>
<dbReference type="Proteomes" id="UP000266644">
    <property type="component" value="Unassembled WGS sequence"/>
</dbReference>
<evidence type="ECO:0000313" key="2">
    <source>
        <dbReference type="Proteomes" id="UP000266644"/>
    </source>
</evidence>
<gene>
    <name evidence="1" type="ORF">DW228_02895</name>
</gene>
<dbReference type="RefSeq" id="WP_032544051.1">
    <property type="nucleotide sequence ID" value="NZ_CAXSXC010000016.1"/>
</dbReference>
<dbReference type="Gene3D" id="2.60.40.2580">
    <property type="match status" value="1"/>
</dbReference>
<accession>A0A396C3B8</accession>
<proteinExistence type="predicted"/>
<evidence type="ECO:0000313" key="1">
    <source>
        <dbReference type="EMBL" id="RHH15460.1"/>
    </source>
</evidence>
<comment type="caution">
    <text evidence="1">The sequence shown here is derived from an EMBL/GenBank/DDBJ whole genome shotgun (WGS) entry which is preliminary data.</text>
</comment>
<sequence length="300" mass="33132">MLNNSPMKRFGYIVFSVCLLTLGACISHEPMDQEEDVVKVSVGLTAASFTNDAVTRAEQPMAPDYENLIGNLWILQFDREGILIGSEQIVLTTPVLNTTLEGVALRTGRSTLCIVGNLTDAETPAWPDNLNGFKSLVVDMGWMKERSADRNVCLFGYYEGEITAGTTAVNVVLGRLVCRLNIAVSAKTAGVFSNVKIQLKRAQTKGYLFPSDTYLAPESGDYTEEVITTAGTLGTTSSYRYYYMAENVTTGTNRDERTQLQIKATKGGTEYTKIIDLGRSDINDYSLRRNNNYTFNIILE</sequence>
<reference evidence="1 2" key="1">
    <citation type="submission" date="2018-08" db="EMBL/GenBank/DDBJ databases">
        <title>A genome reference for cultivated species of the human gut microbiota.</title>
        <authorList>
            <person name="Zou Y."/>
            <person name="Xue W."/>
            <person name="Luo G."/>
        </authorList>
    </citation>
    <scope>NUCLEOTIDE SEQUENCE [LARGE SCALE GENOMIC DNA]</scope>
    <source>
        <strain evidence="1 2">AM18-6</strain>
    </source>
</reference>
<dbReference type="EMBL" id="QRJE01000004">
    <property type="protein sequence ID" value="RHH15460.1"/>
    <property type="molecule type" value="Genomic_DNA"/>
</dbReference>
<organism evidence="1 2">
    <name type="scientific">Bacteroides fragilis</name>
    <dbReference type="NCBI Taxonomy" id="817"/>
    <lineage>
        <taxon>Bacteria</taxon>
        <taxon>Pseudomonadati</taxon>
        <taxon>Bacteroidota</taxon>
        <taxon>Bacteroidia</taxon>
        <taxon>Bacteroidales</taxon>
        <taxon>Bacteroidaceae</taxon>
        <taxon>Bacteroides</taxon>
    </lineage>
</organism>